<evidence type="ECO:0000313" key="4">
    <source>
        <dbReference type="EMBL" id="CAF3734805.1"/>
    </source>
</evidence>
<accession>A0A8S2DP66</accession>
<gene>
    <name evidence="3" type="ORF">OVA965_LOCUS12690</name>
    <name evidence="4" type="ORF">TMI583_LOCUS12692</name>
</gene>
<feature type="region of interest" description="Disordered" evidence="1">
    <location>
        <begin position="239"/>
        <end position="314"/>
    </location>
</feature>
<organism evidence="3 5">
    <name type="scientific">Didymodactylos carnosus</name>
    <dbReference type="NCBI Taxonomy" id="1234261"/>
    <lineage>
        <taxon>Eukaryota</taxon>
        <taxon>Metazoa</taxon>
        <taxon>Spiralia</taxon>
        <taxon>Gnathifera</taxon>
        <taxon>Rotifera</taxon>
        <taxon>Eurotatoria</taxon>
        <taxon>Bdelloidea</taxon>
        <taxon>Philodinida</taxon>
        <taxon>Philodinidae</taxon>
        <taxon>Didymodactylos</taxon>
    </lineage>
</organism>
<feature type="compositionally biased region" description="Polar residues" evidence="1">
    <location>
        <begin position="250"/>
        <end position="267"/>
    </location>
</feature>
<evidence type="ECO:0000313" key="5">
    <source>
        <dbReference type="Proteomes" id="UP000677228"/>
    </source>
</evidence>
<protein>
    <submittedName>
        <fullName evidence="3">Uncharacterized protein</fullName>
    </submittedName>
</protein>
<comment type="caution">
    <text evidence="3">The sequence shown here is derived from an EMBL/GenBank/DDBJ whole genome shotgun (WGS) entry which is preliminary data.</text>
</comment>
<feature type="compositionally biased region" description="Polar residues" evidence="1">
    <location>
        <begin position="275"/>
        <end position="290"/>
    </location>
</feature>
<dbReference type="EMBL" id="CAJNOK010005154">
    <property type="protein sequence ID" value="CAF0962116.1"/>
    <property type="molecule type" value="Genomic_DNA"/>
</dbReference>
<keyword evidence="2" id="KW-0732">Signal</keyword>
<dbReference type="AlphaFoldDB" id="A0A8S2DP66"/>
<feature type="chain" id="PRO_5036273398" evidence="2">
    <location>
        <begin position="22"/>
        <end position="330"/>
    </location>
</feature>
<feature type="compositionally biased region" description="Basic residues" evidence="1">
    <location>
        <begin position="239"/>
        <end position="249"/>
    </location>
</feature>
<evidence type="ECO:0000256" key="2">
    <source>
        <dbReference type="SAM" id="SignalP"/>
    </source>
</evidence>
<proteinExistence type="predicted"/>
<dbReference type="EMBL" id="CAJOBA010005158">
    <property type="protein sequence ID" value="CAF3734805.1"/>
    <property type="molecule type" value="Genomic_DNA"/>
</dbReference>
<dbReference type="Proteomes" id="UP000682733">
    <property type="component" value="Unassembled WGS sequence"/>
</dbReference>
<name>A0A8S2DP66_9BILA</name>
<feature type="signal peptide" evidence="2">
    <location>
        <begin position="1"/>
        <end position="21"/>
    </location>
</feature>
<evidence type="ECO:0000313" key="3">
    <source>
        <dbReference type="EMBL" id="CAF0962116.1"/>
    </source>
</evidence>
<reference evidence="3" key="1">
    <citation type="submission" date="2021-02" db="EMBL/GenBank/DDBJ databases">
        <authorList>
            <person name="Nowell W R."/>
        </authorList>
    </citation>
    <scope>NUCLEOTIDE SEQUENCE</scope>
</reference>
<feature type="region of interest" description="Disordered" evidence="1">
    <location>
        <begin position="28"/>
        <end position="173"/>
    </location>
</feature>
<feature type="compositionally biased region" description="Polar residues" evidence="1">
    <location>
        <begin position="297"/>
        <end position="306"/>
    </location>
</feature>
<feature type="compositionally biased region" description="Polar residues" evidence="1">
    <location>
        <begin position="68"/>
        <end position="80"/>
    </location>
</feature>
<dbReference type="Proteomes" id="UP000677228">
    <property type="component" value="Unassembled WGS sequence"/>
</dbReference>
<sequence>MKYTMHLSLLLIAIEFCFINAASINKQQKPSEKHADVTGQPPLHHSNNTMPRPPHHGNQTGSDHHGNNMGSGHPSPSKNGASEGPNHHPTGTPPPHRQTASAAHRGKRAKQTPPSFRSGGAKGQGVGTPPPPRGNETRHDSPLMNPGDPSYHGNGTHSGTPGPLNGKGKQAGGFSQNIKRIKCGMTAVKDNNNNDVEPTEEQSIVDDYYTRAPNETPKLALPSTKQRSKAVVKTITTVKKTRSEKKKNLTKQAPPNESKAQSVQERLSTNKRKSFITQSSFHLTKLPNFNTRKRQKTTPLLGNNGQNRKREQPQQVLVVNDDEDDISCLN</sequence>
<evidence type="ECO:0000256" key="1">
    <source>
        <dbReference type="SAM" id="MobiDB-lite"/>
    </source>
</evidence>